<proteinExistence type="predicted"/>
<evidence type="ECO:0000259" key="1">
    <source>
        <dbReference type="Pfam" id="PF05118"/>
    </source>
</evidence>
<dbReference type="AlphaFoldDB" id="A0A4U1BPT4"/>
<dbReference type="InterPro" id="IPR027443">
    <property type="entry name" value="IPNS-like_sf"/>
</dbReference>
<dbReference type="OrthoDB" id="1441538at2"/>
<dbReference type="Proteomes" id="UP000305675">
    <property type="component" value="Unassembled WGS sequence"/>
</dbReference>
<dbReference type="SUPFAM" id="SSF51197">
    <property type="entry name" value="Clavaminate synthase-like"/>
    <property type="match status" value="1"/>
</dbReference>
<comment type="caution">
    <text evidence="2">The sequence shown here is derived from an EMBL/GenBank/DDBJ whole genome shotgun (WGS) entry which is preliminary data.</text>
</comment>
<reference evidence="2 3" key="1">
    <citation type="submission" date="2019-04" db="EMBL/GenBank/DDBJ databases">
        <authorList>
            <person name="Hwang J.C."/>
        </authorList>
    </citation>
    <scope>NUCLEOTIDE SEQUENCE [LARGE SCALE GENOMIC DNA]</scope>
    <source>
        <strain evidence="2 3">IMCC35002</strain>
    </source>
</reference>
<feature type="domain" description="Aspartyl/asparaginy/proline hydroxylase" evidence="1">
    <location>
        <begin position="88"/>
        <end position="195"/>
    </location>
</feature>
<accession>A0A4U1BPT4</accession>
<gene>
    <name evidence="2" type="ORF">FCL42_05670</name>
</gene>
<sequence length="211" mass="24346">MKSLSWHREKRWTSSVRKNGMMTQEVHFDGDRSRLPHRFDVKALQAETLELIAAYPPYLHYQVIPLTMMDASQASHGDYTRADWASWKPTAALKRSPAIQQVLDSLQCEKTNVRLMRLEPLGEVRPHKDPQLDLDLGQQVRLHVPIFATEEVDFILNGKRLPLQPGELWYMRLSDCHQVINRGLTERIQLSIDVVVNDWVKEQIAAGDVDV</sequence>
<dbReference type="Pfam" id="PF05118">
    <property type="entry name" value="Asp_Arg_Hydrox"/>
    <property type="match status" value="1"/>
</dbReference>
<evidence type="ECO:0000313" key="3">
    <source>
        <dbReference type="Proteomes" id="UP000305675"/>
    </source>
</evidence>
<keyword evidence="3" id="KW-1185">Reference proteome</keyword>
<evidence type="ECO:0000313" key="2">
    <source>
        <dbReference type="EMBL" id="TKB56623.1"/>
    </source>
</evidence>
<name>A0A4U1BPT4_9GAMM</name>
<dbReference type="Gene3D" id="2.60.120.330">
    <property type="entry name" value="B-lactam Antibiotic, Isopenicillin N Synthase, Chain"/>
    <property type="match status" value="1"/>
</dbReference>
<organism evidence="2 3">
    <name type="scientific">Ferrimonas aestuarii</name>
    <dbReference type="NCBI Taxonomy" id="2569539"/>
    <lineage>
        <taxon>Bacteria</taxon>
        <taxon>Pseudomonadati</taxon>
        <taxon>Pseudomonadota</taxon>
        <taxon>Gammaproteobacteria</taxon>
        <taxon>Alteromonadales</taxon>
        <taxon>Ferrimonadaceae</taxon>
        <taxon>Ferrimonas</taxon>
    </lineage>
</organism>
<protein>
    <submittedName>
        <fullName evidence="2">Aspartyl/asparaginyl beta-hydroxylase domain-containing protein</fullName>
    </submittedName>
</protein>
<dbReference type="EMBL" id="SWCJ01000003">
    <property type="protein sequence ID" value="TKB56623.1"/>
    <property type="molecule type" value="Genomic_DNA"/>
</dbReference>
<dbReference type="InterPro" id="IPR007803">
    <property type="entry name" value="Asp/Arg/Pro-Hydrxlase"/>
</dbReference>